<keyword evidence="1" id="KW-0472">Membrane</keyword>
<keyword evidence="1" id="KW-0812">Transmembrane</keyword>
<dbReference type="Pfam" id="PF23543">
    <property type="entry name" value="DUF6688_C"/>
    <property type="match status" value="1"/>
</dbReference>
<feature type="transmembrane region" description="Helical" evidence="1">
    <location>
        <begin position="92"/>
        <end position="111"/>
    </location>
</feature>
<reference evidence="3 4" key="1">
    <citation type="submission" date="2019-02" db="EMBL/GenBank/DDBJ databases">
        <title>Deep-cultivation of Planctomycetes and their phenomic and genomic characterization uncovers novel biology.</title>
        <authorList>
            <person name="Wiegand S."/>
            <person name="Jogler M."/>
            <person name="Boedeker C."/>
            <person name="Pinto D."/>
            <person name="Vollmers J."/>
            <person name="Rivas-Marin E."/>
            <person name="Kohn T."/>
            <person name="Peeters S.H."/>
            <person name="Heuer A."/>
            <person name="Rast P."/>
            <person name="Oberbeckmann S."/>
            <person name="Bunk B."/>
            <person name="Jeske O."/>
            <person name="Meyerdierks A."/>
            <person name="Storesund J.E."/>
            <person name="Kallscheuer N."/>
            <person name="Luecker S."/>
            <person name="Lage O.M."/>
            <person name="Pohl T."/>
            <person name="Merkel B.J."/>
            <person name="Hornburger P."/>
            <person name="Mueller R.-W."/>
            <person name="Bruemmer F."/>
            <person name="Labrenz M."/>
            <person name="Spormann A.M."/>
            <person name="Op Den Camp H."/>
            <person name="Overmann J."/>
            <person name="Amann R."/>
            <person name="Jetten M.S.M."/>
            <person name="Mascher T."/>
            <person name="Medema M.H."/>
            <person name="Devos D.P."/>
            <person name="Kaster A.-K."/>
            <person name="Ovreas L."/>
            <person name="Rohde M."/>
            <person name="Galperin M.Y."/>
            <person name="Jogler C."/>
        </authorList>
    </citation>
    <scope>NUCLEOTIDE SEQUENCE [LARGE SCALE GENOMIC DNA]</scope>
    <source>
        <strain evidence="3 4">Pla123a</strain>
    </source>
</reference>
<dbReference type="AlphaFoldDB" id="A0A5C5ZCW5"/>
<feature type="transmembrane region" description="Helical" evidence="1">
    <location>
        <begin position="233"/>
        <end position="250"/>
    </location>
</feature>
<organism evidence="3 4">
    <name type="scientific">Posidoniimonas polymericola</name>
    <dbReference type="NCBI Taxonomy" id="2528002"/>
    <lineage>
        <taxon>Bacteria</taxon>
        <taxon>Pseudomonadati</taxon>
        <taxon>Planctomycetota</taxon>
        <taxon>Planctomycetia</taxon>
        <taxon>Pirellulales</taxon>
        <taxon>Lacipirellulaceae</taxon>
        <taxon>Posidoniimonas</taxon>
    </lineage>
</organism>
<accession>A0A5C5ZCW5</accession>
<gene>
    <name evidence="3" type="ORF">Pla123a_00560</name>
</gene>
<keyword evidence="1" id="KW-1133">Transmembrane helix</keyword>
<feature type="domain" description="DUF6688" evidence="2">
    <location>
        <begin position="334"/>
        <end position="420"/>
    </location>
</feature>
<keyword evidence="4" id="KW-1185">Reference proteome</keyword>
<feature type="transmembrane region" description="Helical" evidence="1">
    <location>
        <begin position="139"/>
        <end position="158"/>
    </location>
</feature>
<sequence>MQDNSAASRQSSLRRVVLGSVGMRFSAVCYNKRTTARGCGKTPRASKFISGQPILLPARGPARLDSEPTQPAPSPEPYPDPDLLPWPRFGRLLMFFWGVLAPVAFLIFLAAENPFSADVWQSGKLGHYAMLLLTWPSPALVYLFVLAAAYAMVLWLFGPQRDQGSPWVLAGLLTGVVVWLELYVLWFCGLCVDEGALSFVGLHMAAPIVAVLWPLPLLLLIRVCQPIIGDERIAILALMLVLGFMVVLTSEATPAIYLGLAVFTAPVLALACYCRAAWLACQSLRSDKYRLPLKAVFGLFAWFSMHLAAWRYAVNSMLTLYAQAPTEEPVTCFVASAAARGHARLVGAWPAGSGRVTRQLQRLKALELVLAVTSPAAHRLVRRHYNQWGPRAARRLTTPWLADAAYLLLKPCEWLAALVVLPAAGVRQREVSRLYEAEDQ</sequence>
<proteinExistence type="predicted"/>
<evidence type="ECO:0000313" key="3">
    <source>
        <dbReference type="EMBL" id="TWT85249.1"/>
    </source>
</evidence>
<evidence type="ECO:0000313" key="4">
    <source>
        <dbReference type="Proteomes" id="UP000318478"/>
    </source>
</evidence>
<name>A0A5C5ZCW5_9BACT</name>
<feature type="transmembrane region" description="Helical" evidence="1">
    <location>
        <begin position="199"/>
        <end position="221"/>
    </location>
</feature>
<dbReference type="EMBL" id="SJPO01000001">
    <property type="protein sequence ID" value="TWT85249.1"/>
    <property type="molecule type" value="Genomic_DNA"/>
</dbReference>
<feature type="transmembrane region" description="Helical" evidence="1">
    <location>
        <begin position="293"/>
        <end position="313"/>
    </location>
</feature>
<feature type="transmembrane region" description="Helical" evidence="1">
    <location>
        <begin position="167"/>
        <end position="187"/>
    </location>
</feature>
<evidence type="ECO:0000256" key="1">
    <source>
        <dbReference type="SAM" id="Phobius"/>
    </source>
</evidence>
<dbReference type="InterPro" id="IPR056491">
    <property type="entry name" value="DUF6688_C"/>
</dbReference>
<comment type="caution">
    <text evidence="3">The sequence shown here is derived from an EMBL/GenBank/DDBJ whole genome shotgun (WGS) entry which is preliminary data.</text>
</comment>
<protein>
    <recommendedName>
        <fullName evidence="2">DUF6688 domain-containing protein</fullName>
    </recommendedName>
</protein>
<feature type="transmembrane region" description="Helical" evidence="1">
    <location>
        <begin position="256"/>
        <end position="281"/>
    </location>
</feature>
<dbReference type="Proteomes" id="UP000318478">
    <property type="component" value="Unassembled WGS sequence"/>
</dbReference>
<evidence type="ECO:0000259" key="2">
    <source>
        <dbReference type="Pfam" id="PF23543"/>
    </source>
</evidence>